<dbReference type="EMBL" id="JAPMXC010000001">
    <property type="protein sequence ID" value="MCY0386824.1"/>
    <property type="molecule type" value="Genomic_DNA"/>
</dbReference>
<evidence type="ECO:0000256" key="2">
    <source>
        <dbReference type="ARBA" id="ARBA00023002"/>
    </source>
</evidence>
<reference evidence="3" key="1">
    <citation type="submission" date="2022-11" db="EMBL/GenBank/DDBJ databases">
        <title>Robbsia betulipollinis sp. nov., isolated from pollen of birch (Betula pendula).</title>
        <authorList>
            <person name="Shi H."/>
            <person name="Ambika Manirajan B."/>
            <person name="Ratering S."/>
            <person name="Geissler-Plaum R."/>
            <person name="Schnell S."/>
        </authorList>
    </citation>
    <scope>NUCLEOTIDE SEQUENCE</scope>
    <source>
        <strain evidence="3">Bb-Pol-6</strain>
    </source>
</reference>
<gene>
    <name evidence="3" type="ORF">OVY01_06180</name>
</gene>
<dbReference type="InterPro" id="IPR036291">
    <property type="entry name" value="NAD(P)-bd_dom_sf"/>
</dbReference>
<comment type="caution">
    <text evidence="3">The sequence shown here is derived from an EMBL/GenBank/DDBJ whole genome shotgun (WGS) entry which is preliminary data.</text>
</comment>
<organism evidence="3 4">
    <name type="scientific">Robbsia betulipollinis</name>
    <dbReference type="NCBI Taxonomy" id="2981849"/>
    <lineage>
        <taxon>Bacteria</taxon>
        <taxon>Pseudomonadati</taxon>
        <taxon>Pseudomonadota</taxon>
        <taxon>Betaproteobacteria</taxon>
        <taxon>Burkholderiales</taxon>
        <taxon>Burkholderiaceae</taxon>
        <taxon>Robbsia</taxon>
    </lineage>
</organism>
<keyword evidence="4" id="KW-1185">Reference proteome</keyword>
<dbReference type="RefSeq" id="WP_267846463.1">
    <property type="nucleotide sequence ID" value="NZ_JAPMXC010000001.1"/>
</dbReference>
<dbReference type="InterPro" id="IPR002347">
    <property type="entry name" value="SDR_fam"/>
</dbReference>
<comment type="similarity">
    <text evidence="1">Belongs to the short-chain dehydrogenases/reductases (SDR) family.</text>
</comment>
<sequence length="250" mass="25664">MDISFDGQVVAVTGAGSGFGQAIALQFHALGASVFATDVDREALAPLTRQGIATSAVDLIRRDAAGEWIASIERASAGNVDVLVNNAGGVLGHAHKPIEEVGDDEWDGILAVNLGTVFAVSRAVAPGMKRKGKAAIVNISSGAALQASLTGVQAYCASKHAVLGLTRQLAHELGPFGVRVNSVAPGFVRTNAATEAQWHAMGPEKQAAFMRSIALGRLGTPEDIAHAVVWLASPLAAFVNGQIISVDGGK</sequence>
<evidence type="ECO:0000313" key="4">
    <source>
        <dbReference type="Proteomes" id="UP001082899"/>
    </source>
</evidence>
<proteinExistence type="inferred from homology"/>
<name>A0ABT3ZJX3_9BURK</name>
<dbReference type="CDD" id="cd05233">
    <property type="entry name" value="SDR_c"/>
    <property type="match status" value="1"/>
</dbReference>
<dbReference type="SUPFAM" id="SSF51735">
    <property type="entry name" value="NAD(P)-binding Rossmann-fold domains"/>
    <property type="match status" value="1"/>
</dbReference>
<protein>
    <submittedName>
        <fullName evidence="3">SDR family NAD(P)-dependent oxidoreductase</fullName>
    </submittedName>
</protein>
<dbReference type="PANTHER" id="PTHR43639">
    <property type="entry name" value="OXIDOREDUCTASE, SHORT-CHAIN DEHYDROGENASE/REDUCTASE FAMILY (AFU_ORTHOLOGUE AFUA_5G02870)"/>
    <property type="match status" value="1"/>
</dbReference>
<dbReference type="PANTHER" id="PTHR43639:SF1">
    <property type="entry name" value="SHORT-CHAIN DEHYDROGENASE_REDUCTASE FAMILY PROTEIN"/>
    <property type="match status" value="1"/>
</dbReference>
<dbReference type="PRINTS" id="PR00081">
    <property type="entry name" value="GDHRDH"/>
</dbReference>
<dbReference type="Pfam" id="PF13561">
    <property type="entry name" value="adh_short_C2"/>
    <property type="match status" value="1"/>
</dbReference>
<keyword evidence="2" id="KW-0560">Oxidoreductase</keyword>
<accession>A0ABT3ZJX3</accession>
<dbReference type="PRINTS" id="PR00080">
    <property type="entry name" value="SDRFAMILY"/>
</dbReference>
<evidence type="ECO:0000256" key="1">
    <source>
        <dbReference type="ARBA" id="ARBA00006484"/>
    </source>
</evidence>
<dbReference type="Gene3D" id="3.40.50.720">
    <property type="entry name" value="NAD(P)-binding Rossmann-like Domain"/>
    <property type="match status" value="1"/>
</dbReference>
<dbReference type="Proteomes" id="UP001082899">
    <property type="component" value="Unassembled WGS sequence"/>
</dbReference>
<evidence type="ECO:0000313" key="3">
    <source>
        <dbReference type="EMBL" id="MCY0386824.1"/>
    </source>
</evidence>